<dbReference type="Pfam" id="PF26133">
    <property type="entry name" value="DUF8039"/>
    <property type="match status" value="1"/>
</dbReference>
<dbReference type="PANTHER" id="PTHR33153">
    <property type="entry name" value="MYND-TYPE DOMAIN-CONTAINING PROTEIN"/>
    <property type="match status" value="1"/>
</dbReference>
<evidence type="ECO:0000313" key="4">
    <source>
        <dbReference type="Proteomes" id="UP001633002"/>
    </source>
</evidence>
<organism evidence="3 4">
    <name type="scientific">Riccia sorocarpa</name>
    <dbReference type="NCBI Taxonomy" id="122646"/>
    <lineage>
        <taxon>Eukaryota</taxon>
        <taxon>Viridiplantae</taxon>
        <taxon>Streptophyta</taxon>
        <taxon>Embryophyta</taxon>
        <taxon>Marchantiophyta</taxon>
        <taxon>Marchantiopsida</taxon>
        <taxon>Marchantiidae</taxon>
        <taxon>Marchantiales</taxon>
        <taxon>Ricciaceae</taxon>
        <taxon>Riccia</taxon>
    </lineage>
</organism>
<dbReference type="InterPro" id="IPR058352">
    <property type="entry name" value="DUF8039"/>
</dbReference>
<dbReference type="EMBL" id="JBJQOH010000002">
    <property type="protein sequence ID" value="KAL3696841.1"/>
    <property type="molecule type" value="Genomic_DNA"/>
</dbReference>
<dbReference type="Pfam" id="PF25273">
    <property type="entry name" value="DUF7869"/>
    <property type="match status" value="1"/>
</dbReference>
<name>A0ABD3I0U2_9MARC</name>
<dbReference type="AlphaFoldDB" id="A0ABD3I0U2"/>
<comment type="caution">
    <text evidence="3">The sequence shown here is derived from an EMBL/GenBank/DDBJ whole genome shotgun (WGS) entry which is preliminary data.</text>
</comment>
<evidence type="ECO:0000313" key="3">
    <source>
        <dbReference type="EMBL" id="KAL3696841.1"/>
    </source>
</evidence>
<gene>
    <name evidence="3" type="ORF">R1sor_010917</name>
</gene>
<feature type="domain" description="DUF7869" evidence="1">
    <location>
        <begin position="605"/>
        <end position="729"/>
    </location>
</feature>
<protein>
    <submittedName>
        <fullName evidence="3">Uncharacterized protein</fullName>
    </submittedName>
</protein>
<evidence type="ECO:0000259" key="2">
    <source>
        <dbReference type="Pfam" id="PF26133"/>
    </source>
</evidence>
<evidence type="ECO:0000259" key="1">
    <source>
        <dbReference type="Pfam" id="PF25273"/>
    </source>
</evidence>
<reference evidence="3 4" key="1">
    <citation type="submission" date="2024-09" db="EMBL/GenBank/DDBJ databases">
        <title>Chromosome-scale assembly of Riccia sorocarpa.</title>
        <authorList>
            <person name="Paukszto L."/>
        </authorList>
    </citation>
    <scope>NUCLEOTIDE SEQUENCE [LARGE SCALE GENOMIC DNA]</scope>
    <source>
        <strain evidence="3">LP-2024</strain>
        <tissue evidence="3">Aerial parts of the thallus</tissue>
    </source>
</reference>
<dbReference type="Proteomes" id="UP001633002">
    <property type="component" value="Unassembled WGS sequence"/>
</dbReference>
<proteinExistence type="predicted"/>
<feature type="domain" description="DUF8039" evidence="2">
    <location>
        <begin position="14"/>
        <end position="76"/>
    </location>
</feature>
<sequence>MEVGKSIELIRHGMLAAVGTVFSVTASDHCHFVPVGEDRLIVQVQRSIVPNSPLPYPNDGAETVSEAVDGFVLWDKIQCKQVGETDYGKRQEDTEISALPHANNDEENEVEEGVSRYVDAGSNGTEIPTELLLYKDRKFWKGKKVIVLASDHGGMEMAMREIVYPESSVCINGKAVQEGKEKRHYHSTKRKLLSSEEKSLKKLQKKGSVKLTDDSIRDAIANGCSCSHECWKKWSVAEIREERSDIYGVKHDQKLDVLFAKIDASKQRNDGMVLFKDGHFVCKKAFYHFHGIAKSSYYAYKNGSLGGAKQGYHGNTGTLKPREKTIHAFSTMKILLEEMSEPMPHLSFDNKGKTGTDDICHKLPSCYTQKDLYSELCIRMEQSGHGTISLSKFYTLWEKSFSNFSFHNRSAFAICTKCEYYKALLTRERNVELRKKYEGEREGHLQLQMSGRTNYYSHNMFATSEPNLFKSSIHDGMDSNKITVPKLANNVKALAGVGMPLPVKIAGILNRGSGPPSCAHVCIGGLWSSDPNFTISSMAKYLRDCENFDGDMRGDLAFSEDLQHPLLQALHNKPIFEKTFLNLKGRRVEDFLNLEIPISSQRPFTKLPHTFYIQLDNSGKDNKNWAVMAFLSELVTRGVFKTVISSFLIVGHTHEDVDVFFSKINRVLSGKHVSSISQLLAEVHGAEEKKSLPRFITEVADYKSHAKPYHQPFTGIRDPVAFKFTMMDNCPIYQYQLKYEDPWLPTFGNTVWKRRDPKSQVDFSVIPPPDRERVDVGMFEKHANAEDISSYLKAYIKHVKSIQEKTSPTSALLSMDQAIGDYWGKILKLLEKGWPSNKGNILKEGFWPRTNHGTSFKCPSDMQHSVILEQDLLGREAGEELEERERPFVGSVLERGMESFTPVLDIHPGHMVIIQPADDFVPKNVVWLARAVSIVNREANTTYHNHVKVNWYRPKHKVSSIDDRGRYQNCMRRTQEWEKDPHKYPENEIWVNANACIHSWKSQAKSDIIRMTEKILEIT</sequence>
<dbReference type="InterPro" id="IPR057191">
    <property type="entry name" value="DUF7869"/>
</dbReference>
<accession>A0ABD3I0U2</accession>
<keyword evidence="4" id="KW-1185">Reference proteome</keyword>
<dbReference type="PANTHER" id="PTHR33153:SF3">
    <property type="entry name" value="TRAFFICKING PROTEIN PARTICLE COMPLEX SUBUNIT 11 DOMAIN-CONTAINING PROTEIN"/>
    <property type="match status" value="1"/>
</dbReference>